<keyword evidence="5" id="KW-0472">Membrane</keyword>
<keyword evidence="5" id="KW-1133">Transmembrane helix</keyword>
<sequence length="482" mass="53492">MKVTRKFQLIGAFALISIAALIYLSIPYARHLDDVLPWKSHGSEVEVQEDAPVTVIAEQPQTESPVDENKSEATVDIDTPATEQPQSESGGDENSTDAAVATPTDASEPTTESEQVKIDEATEEADAEADAEALQQAYAEDRQSLLAEIQGKAQDTLEPKGNKIVVLTATDGKGHNNEINNLFDMVTENREDYCAFHEYTYQFTNISQFQKDGRAAVWNKIPAVQNAFDINPDAEWVWWLDMDIIIMTPSQDLAGLVLNPDTMKERIAYDAPIKNNGKPSGVTVSRDVDLSKIDMIIAQDHAGVNAGSMLFRRSDWTFSFLDMWVDPVYVDRFHNEQDALSHIILKHEKIREHIGFVPQRVINAYSVGGNEMGWREGDILVHFAGCWVDKKCNERWQDFWPRRTVVEVPQDTSAAAESVESNNEADSAAAGPDSANGDEGEGEKKDDGADEKKDDGAGEKKDDKEHDEKEDDTEAQEGEGSR</sequence>
<evidence type="ECO:0000256" key="5">
    <source>
        <dbReference type="SAM" id="Phobius"/>
    </source>
</evidence>
<feature type="compositionally biased region" description="Polar residues" evidence="4">
    <location>
        <begin position="104"/>
        <end position="113"/>
    </location>
</feature>
<dbReference type="PANTHER" id="PTHR31306:SF4">
    <property type="entry name" value="ALPHA-1,2-GALACTOSYLTRANSFERASE"/>
    <property type="match status" value="1"/>
</dbReference>
<evidence type="ECO:0000313" key="7">
    <source>
        <dbReference type="Proteomes" id="UP001217417"/>
    </source>
</evidence>
<dbReference type="RefSeq" id="XP_056045278.1">
    <property type="nucleotide sequence ID" value="XM_056186965.1"/>
</dbReference>
<keyword evidence="5" id="KW-0812">Transmembrane</keyword>
<dbReference type="AlphaFoldDB" id="A0AAD7VTU5"/>
<dbReference type="Gene3D" id="3.90.550.10">
    <property type="entry name" value="Spore Coat Polysaccharide Biosynthesis Protein SpsA, Chain A"/>
    <property type="match status" value="1"/>
</dbReference>
<keyword evidence="7" id="KW-1185">Reference proteome</keyword>
<feature type="region of interest" description="Disordered" evidence="4">
    <location>
        <begin position="411"/>
        <end position="482"/>
    </location>
</feature>
<dbReference type="PANTHER" id="PTHR31306">
    <property type="entry name" value="ALPHA-1,6-MANNOSYLTRANSFERASE MNN11-RELATED"/>
    <property type="match status" value="1"/>
</dbReference>
<dbReference type="InterPro" id="IPR029044">
    <property type="entry name" value="Nucleotide-diphossugar_trans"/>
</dbReference>
<reference evidence="6" key="1">
    <citation type="submission" date="2023-03" db="EMBL/GenBank/DDBJ databases">
        <title>Near-Complete genome sequence of Lipomyces tetrasporous NRRL Y-64009, an oleaginous yeast capable of growing on lignocellulosic hydrolysates.</title>
        <authorList>
            <consortium name="Lawrence Berkeley National Laboratory"/>
            <person name="Jagtap S.S."/>
            <person name="Liu J.-J."/>
            <person name="Walukiewicz H.E."/>
            <person name="Pangilinan J."/>
            <person name="Lipzen A."/>
            <person name="Ahrendt S."/>
            <person name="Koriabine M."/>
            <person name="Cobaugh K."/>
            <person name="Salamov A."/>
            <person name="Yoshinaga Y."/>
            <person name="Ng V."/>
            <person name="Daum C."/>
            <person name="Grigoriev I.V."/>
            <person name="Slininger P.J."/>
            <person name="Dien B.S."/>
            <person name="Jin Y.-S."/>
            <person name="Rao C.V."/>
        </authorList>
    </citation>
    <scope>NUCLEOTIDE SEQUENCE</scope>
    <source>
        <strain evidence="6">NRRL Y-64009</strain>
    </source>
</reference>
<dbReference type="EMBL" id="JARPMG010000003">
    <property type="protein sequence ID" value="KAJ8101828.1"/>
    <property type="molecule type" value="Genomic_DNA"/>
</dbReference>
<evidence type="ECO:0000256" key="4">
    <source>
        <dbReference type="SAM" id="MobiDB-lite"/>
    </source>
</evidence>
<feature type="region of interest" description="Disordered" evidence="4">
    <location>
        <begin position="45"/>
        <end position="116"/>
    </location>
</feature>
<proteinExistence type="inferred from homology"/>
<feature type="compositionally biased region" description="Acidic residues" evidence="4">
    <location>
        <begin position="468"/>
        <end position="482"/>
    </location>
</feature>
<dbReference type="GO" id="GO:0016757">
    <property type="term" value="F:glycosyltransferase activity"/>
    <property type="evidence" value="ECO:0007669"/>
    <property type="project" value="UniProtKB-KW"/>
</dbReference>
<organism evidence="6 7">
    <name type="scientific">Lipomyces tetrasporus</name>
    <dbReference type="NCBI Taxonomy" id="54092"/>
    <lineage>
        <taxon>Eukaryota</taxon>
        <taxon>Fungi</taxon>
        <taxon>Dikarya</taxon>
        <taxon>Ascomycota</taxon>
        <taxon>Saccharomycotina</taxon>
        <taxon>Lipomycetes</taxon>
        <taxon>Lipomycetales</taxon>
        <taxon>Lipomycetaceae</taxon>
        <taxon>Lipomyces</taxon>
    </lineage>
</organism>
<evidence type="ECO:0000256" key="3">
    <source>
        <dbReference type="ARBA" id="ARBA00022679"/>
    </source>
</evidence>
<dbReference type="SUPFAM" id="SSF53448">
    <property type="entry name" value="Nucleotide-diphospho-sugar transferases"/>
    <property type="match status" value="1"/>
</dbReference>
<feature type="compositionally biased region" description="Basic and acidic residues" evidence="4">
    <location>
        <begin position="442"/>
        <end position="467"/>
    </location>
</feature>
<protein>
    <submittedName>
        <fullName evidence="6">Galactosyl transferase GMA12/MNN10 family-domain-containing protein</fullName>
    </submittedName>
</protein>
<accession>A0AAD7VTU5</accession>
<dbReference type="GO" id="GO:0000139">
    <property type="term" value="C:Golgi membrane"/>
    <property type="evidence" value="ECO:0007669"/>
    <property type="project" value="TreeGrafter"/>
</dbReference>
<name>A0AAD7VTU5_9ASCO</name>
<dbReference type="GeneID" id="80882131"/>
<gene>
    <name evidence="6" type="ORF">POJ06DRAFT_247981</name>
</gene>
<dbReference type="InterPro" id="IPR008630">
    <property type="entry name" value="Glyco_trans_34"/>
</dbReference>
<comment type="similarity">
    <text evidence="1">Belongs to the glycosyltransferase 34 family.</text>
</comment>
<evidence type="ECO:0000256" key="1">
    <source>
        <dbReference type="ARBA" id="ARBA00005664"/>
    </source>
</evidence>
<keyword evidence="2" id="KW-0328">Glycosyltransferase</keyword>
<evidence type="ECO:0000313" key="6">
    <source>
        <dbReference type="EMBL" id="KAJ8101828.1"/>
    </source>
</evidence>
<keyword evidence="3 6" id="KW-0808">Transferase</keyword>
<comment type="caution">
    <text evidence="6">The sequence shown here is derived from an EMBL/GenBank/DDBJ whole genome shotgun (WGS) entry which is preliminary data.</text>
</comment>
<feature type="compositionally biased region" description="Low complexity" evidence="4">
    <location>
        <begin position="413"/>
        <end position="430"/>
    </location>
</feature>
<dbReference type="Proteomes" id="UP001217417">
    <property type="component" value="Unassembled WGS sequence"/>
</dbReference>
<evidence type="ECO:0000256" key="2">
    <source>
        <dbReference type="ARBA" id="ARBA00022676"/>
    </source>
</evidence>
<dbReference type="GO" id="GO:0006487">
    <property type="term" value="P:protein N-linked glycosylation"/>
    <property type="evidence" value="ECO:0007669"/>
    <property type="project" value="TreeGrafter"/>
</dbReference>
<dbReference type="Pfam" id="PF05637">
    <property type="entry name" value="Glyco_transf_34"/>
    <property type="match status" value="1"/>
</dbReference>
<feature type="transmembrane region" description="Helical" evidence="5">
    <location>
        <begin position="7"/>
        <end position="26"/>
    </location>
</feature>